<keyword evidence="2" id="KW-1185">Reference proteome</keyword>
<protein>
    <submittedName>
        <fullName evidence="1">Mitochondrial enolase superfamily member 1</fullName>
    </submittedName>
</protein>
<evidence type="ECO:0000313" key="1">
    <source>
        <dbReference type="EMBL" id="GAB0177390.1"/>
    </source>
</evidence>
<gene>
    <name evidence="1" type="ORF">GRJ2_000204200</name>
</gene>
<name>A0ABC9VX40_GRUJA</name>
<proteinExistence type="predicted"/>
<dbReference type="Proteomes" id="UP001623348">
    <property type="component" value="Unassembled WGS sequence"/>
</dbReference>
<comment type="caution">
    <text evidence="1">The sequence shown here is derived from an EMBL/GenBank/DDBJ whole genome shotgun (WGS) entry which is preliminary data.</text>
</comment>
<reference evidence="1 2" key="1">
    <citation type="submission" date="2024-06" db="EMBL/GenBank/DDBJ databases">
        <title>The draft genome of Grus japonensis, version 3.</title>
        <authorList>
            <person name="Nabeshima K."/>
            <person name="Suzuki S."/>
            <person name="Onuma M."/>
        </authorList>
    </citation>
    <scope>NUCLEOTIDE SEQUENCE [LARGE SCALE GENOMIC DNA]</scope>
    <source>
        <strain evidence="1 2">451A</strain>
    </source>
</reference>
<dbReference type="AlphaFoldDB" id="A0ABC9VX40"/>
<dbReference type="PANTHER" id="PTHR33332">
    <property type="entry name" value="REVERSE TRANSCRIPTASE DOMAIN-CONTAINING PROTEIN"/>
    <property type="match status" value="1"/>
</dbReference>
<evidence type="ECO:0000313" key="2">
    <source>
        <dbReference type="Proteomes" id="UP001623348"/>
    </source>
</evidence>
<sequence>MEQLILVTISRHMKDKKVTGSSQHGFTKGKSYLTDLINFYDEMTSLVDKGKTVNIVYLDLSKAFNTFSHKIITEELLMYRLDEQTVRQTENWLNG</sequence>
<dbReference type="EMBL" id="BAAFJT010000001">
    <property type="protein sequence ID" value="GAB0177390.1"/>
    <property type="molecule type" value="Genomic_DNA"/>
</dbReference>
<accession>A0ABC9VX40</accession>
<organism evidence="1 2">
    <name type="scientific">Grus japonensis</name>
    <name type="common">Japanese crane</name>
    <name type="synonym">Red-crowned crane</name>
    <dbReference type="NCBI Taxonomy" id="30415"/>
    <lineage>
        <taxon>Eukaryota</taxon>
        <taxon>Metazoa</taxon>
        <taxon>Chordata</taxon>
        <taxon>Craniata</taxon>
        <taxon>Vertebrata</taxon>
        <taxon>Euteleostomi</taxon>
        <taxon>Archelosauria</taxon>
        <taxon>Archosauria</taxon>
        <taxon>Dinosauria</taxon>
        <taxon>Saurischia</taxon>
        <taxon>Theropoda</taxon>
        <taxon>Coelurosauria</taxon>
        <taxon>Aves</taxon>
        <taxon>Neognathae</taxon>
        <taxon>Neoaves</taxon>
        <taxon>Gruiformes</taxon>
        <taxon>Gruidae</taxon>
        <taxon>Grus</taxon>
    </lineage>
</organism>